<protein>
    <recommendedName>
        <fullName evidence="2">Knr4/Smi1-like domain-containing protein</fullName>
    </recommendedName>
</protein>
<sequence>MHPAVARLIEIVPPGGPRRTRDWNAVEQTLGTPLPEDYKELIEVYGGGVFDETVWLFDPECPDEDYNLVAQSVEREKVLARLWQTEPKPAELDRPGTRVLPWAYIEDSGAMLYWLAGPGQSPDEWTVLFNEGRGPEWEHHSTRCASFLLAVLTGESESSYFPDLPADSHQFDSNDEILGEED</sequence>
<organism evidence="3 4">
    <name type="scientific">Streptomyces spiralis</name>
    <dbReference type="NCBI Taxonomy" id="66376"/>
    <lineage>
        <taxon>Bacteria</taxon>
        <taxon>Bacillati</taxon>
        <taxon>Actinomycetota</taxon>
        <taxon>Actinomycetes</taxon>
        <taxon>Kitasatosporales</taxon>
        <taxon>Streptomycetaceae</taxon>
        <taxon>Streptomyces</taxon>
    </lineage>
</organism>
<dbReference type="Gene3D" id="3.40.1580.10">
    <property type="entry name" value="SMI1/KNR4-like"/>
    <property type="match status" value="1"/>
</dbReference>
<evidence type="ECO:0000313" key="3">
    <source>
        <dbReference type="EMBL" id="GHE91279.1"/>
    </source>
</evidence>
<dbReference type="InterPro" id="IPR018958">
    <property type="entry name" value="Knr4/Smi1-like_dom"/>
</dbReference>
<reference evidence="3" key="2">
    <citation type="submission" date="2020-09" db="EMBL/GenBank/DDBJ databases">
        <authorList>
            <person name="Sun Q."/>
            <person name="Ohkuma M."/>
        </authorList>
    </citation>
    <scope>NUCLEOTIDE SEQUENCE</scope>
    <source>
        <strain evidence="3">JCM 3302</strain>
    </source>
</reference>
<dbReference type="RefSeq" id="WP_189904396.1">
    <property type="nucleotide sequence ID" value="NZ_BNBC01000029.1"/>
</dbReference>
<proteinExistence type="predicted"/>
<dbReference type="InterPro" id="IPR037883">
    <property type="entry name" value="Knr4/Smi1-like_sf"/>
</dbReference>
<gene>
    <name evidence="3" type="ORF">GCM10014715_54570</name>
</gene>
<reference evidence="3" key="1">
    <citation type="journal article" date="2014" name="Int. J. Syst. Evol. Microbiol.">
        <title>Complete genome sequence of Corynebacterium casei LMG S-19264T (=DSM 44701T), isolated from a smear-ripened cheese.</title>
        <authorList>
            <consortium name="US DOE Joint Genome Institute (JGI-PGF)"/>
            <person name="Walter F."/>
            <person name="Albersmeier A."/>
            <person name="Kalinowski J."/>
            <person name="Ruckert C."/>
        </authorList>
    </citation>
    <scope>NUCLEOTIDE SEQUENCE</scope>
    <source>
        <strain evidence="3">JCM 3302</strain>
    </source>
</reference>
<feature type="domain" description="Knr4/Smi1-like" evidence="2">
    <location>
        <begin position="17"/>
        <end position="131"/>
    </location>
</feature>
<feature type="compositionally biased region" description="Acidic residues" evidence="1">
    <location>
        <begin position="173"/>
        <end position="182"/>
    </location>
</feature>
<evidence type="ECO:0000313" key="4">
    <source>
        <dbReference type="Proteomes" id="UP000641386"/>
    </source>
</evidence>
<comment type="caution">
    <text evidence="3">The sequence shown here is derived from an EMBL/GenBank/DDBJ whole genome shotgun (WGS) entry which is preliminary data.</text>
</comment>
<dbReference type="Pfam" id="PF14568">
    <property type="entry name" value="SUKH_6"/>
    <property type="match status" value="1"/>
</dbReference>
<dbReference type="Proteomes" id="UP000641386">
    <property type="component" value="Unassembled WGS sequence"/>
</dbReference>
<dbReference type="AlphaFoldDB" id="A0A919A8C3"/>
<dbReference type="SMART" id="SM00860">
    <property type="entry name" value="SMI1_KNR4"/>
    <property type="match status" value="1"/>
</dbReference>
<name>A0A919A8C3_9ACTN</name>
<dbReference type="SUPFAM" id="SSF160631">
    <property type="entry name" value="SMI1/KNR4-like"/>
    <property type="match status" value="1"/>
</dbReference>
<evidence type="ECO:0000259" key="2">
    <source>
        <dbReference type="SMART" id="SM00860"/>
    </source>
</evidence>
<feature type="region of interest" description="Disordered" evidence="1">
    <location>
        <begin position="161"/>
        <end position="182"/>
    </location>
</feature>
<accession>A0A919A8C3</accession>
<keyword evidence="4" id="KW-1185">Reference proteome</keyword>
<evidence type="ECO:0000256" key="1">
    <source>
        <dbReference type="SAM" id="MobiDB-lite"/>
    </source>
</evidence>
<dbReference type="EMBL" id="BNBC01000029">
    <property type="protein sequence ID" value="GHE91279.1"/>
    <property type="molecule type" value="Genomic_DNA"/>
</dbReference>